<proteinExistence type="predicted"/>
<evidence type="ECO:0000313" key="2">
    <source>
        <dbReference type="EMBL" id="TXG47681.1"/>
    </source>
</evidence>
<dbReference type="AlphaFoldDB" id="A0A5C7GSF9"/>
<keyword evidence="1" id="KW-0472">Membrane</keyword>
<protein>
    <submittedName>
        <fullName evidence="2">Uncharacterized protein</fullName>
    </submittedName>
</protein>
<dbReference type="Proteomes" id="UP000323000">
    <property type="component" value="Chromosome 13"/>
</dbReference>
<comment type="caution">
    <text evidence="2">The sequence shown here is derived from an EMBL/GenBank/DDBJ whole genome shotgun (WGS) entry which is preliminary data.</text>
</comment>
<gene>
    <name evidence="2" type="ORF">EZV62_026975</name>
</gene>
<sequence length="92" mass="10087">MMRIALRRDNHDIVQLLQAEARATGFCPAISFCPGSSLEFSSMDKQKEQCCISFVLSLVVVVLFLCNNGWFAIARADQTGYISAVGDPGNLE</sequence>
<keyword evidence="1" id="KW-0812">Transmembrane</keyword>
<accession>A0A5C7GSF9</accession>
<evidence type="ECO:0000313" key="3">
    <source>
        <dbReference type="Proteomes" id="UP000323000"/>
    </source>
</evidence>
<dbReference type="EMBL" id="VAHF01000013">
    <property type="protein sequence ID" value="TXG47681.1"/>
    <property type="molecule type" value="Genomic_DNA"/>
</dbReference>
<organism evidence="2 3">
    <name type="scientific">Acer yangbiense</name>
    <dbReference type="NCBI Taxonomy" id="1000413"/>
    <lineage>
        <taxon>Eukaryota</taxon>
        <taxon>Viridiplantae</taxon>
        <taxon>Streptophyta</taxon>
        <taxon>Embryophyta</taxon>
        <taxon>Tracheophyta</taxon>
        <taxon>Spermatophyta</taxon>
        <taxon>Magnoliopsida</taxon>
        <taxon>eudicotyledons</taxon>
        <taxon>Gunneridae</taxon>
        <taxon>Pentapetalae</taxon>
        <taxon>rosids</taxon>
        <taxon>malvids</taxon>
        <taxon>Sapindales</taxon>
        <taxon>Sapindaceae</taxon>
        <taxon>Hippocastanoideae</taxon>
        <taxon>Acereae</taxon>
        <taxon>Acer</taxon>
    </lineage>
</organism>
<reference evidence="3" key="1">
    <citation type="journal article" date="2019" name="Gigascience">
        <title>De novo genome assembly of the endangered Acer yangbiense, a plant species with extremely small populations endemic to Yunnan Province, China.</title>
        <authorList>
            <person name="Yang J."/>
            <person name="Wariss H.M."/>
            <person name="Tao L."/>
            <person name="Zhang R."/>
            <person name="Yun Q."/>
            <person name="Hollingsworth P."/>
            <person name="Dao Z."/>
            <person name="Luo G."/>
            <person name="Guo H."/>
            <person name="Ma Y."/>
            <person name="Sun W."/>
        </authorList>
    </citation>
    <scope>NUCLEOTIDE SEQUENCE [LARGE SCALE GENOMIC DNA]</scope>
    <source>
        <strain evidence="3">cv. Malutang</strain>
    </source>
</reference>
<name>A0A5C7GSF9_9ROSI</name>
<evidence type="ECO:0000256" key="1">
    <source>
        <dbReference type="SAM" id="Phobius"/>
    </source>
</evidence>
<keyword evidence="1" id="KW-1133">Transmembrane helix</keyword>
<keyword evidence="3" id="KW-1185">Reference proteome</keyword>
<feature type="transmembrane region" description="Helical" evidence="1">
    <location>
        <begin position="50"/>
        <end position="73"/>
    </location>
</feature>